<dbReference type="Gene3D" id="2.60.120.200">
    <property type="match status" value="1"/>
</dbReference>
<dbReference type="PROSITE" id="PS51762">
    <property type="entry name" value="GH16_2"/>
    <property type="match status" value="1"/>
</dbReference>
<evidence type="ECO:0000259" key="2">
    <source>
        <dbReference type="PROSITE" id="PS51762"/>
    </source>
</evidence>
<dbReference type="SUPFAM" id="SSF49899">
    <property type="entry name" value="Concanavalin A-like lectins/glucanases"/>
    <property type="match status" value="1"/>
</dbReference>
<comment type="similarity">
    <text evidence="1">Belongs to the glycosyl hydrolase 16 family.</text>
</comment>
<dbReference type="PANTHER" id="PTHR10963">
    <property type="entry name" value="GLYCOSYL HYDROLASE-RELATED"/>
    <property type="match status" value="1"/>
</dbReference>
<accession>A0AAD8AGA2</accession>
<feature type="domain" description="GH16" evidence="2">
    <location>
        <begin position="1"/>
        <end position="304"/>
    </location>
</feature>
<proteinExistence type="inferred from homology"/>
<evidence type="ECO:0000313" key="4">
    <source>
        <dbReference type="Proteomes" id="UP001233999"/>
    </source>
</evidence>
<dbReference type="Pfam" id="PF00722">
    <property type="entry name" value="Glyco_hydro_16"/>
    <property type="match status" value="1"/>
</dbReference>
<dbReference type="GO" id="GO:0004553">
    <property type="term" value="F:hydrolase activity, hydrolyzing O-glycosyl compounds"/>
    <property type="evidence" value="ECO:0007669"/>
    <property type="project" value="InterPro"/>
</dbReference>
<dbReference type="InterPro" id="IPR050546">
    <property type="entry name" value="Glycosyl_Hydrlase_16"/>
</dbReference>
<organism evidence="3 4">
    <name type="scientific">Diploptera punctata</name>
    <name type="common">Pacific beetle cockroach</name>
    <dbReference type="NCBI Taxonomy" id="6984"/>
    <lineage>
        <taxon>Eukaryota</taxon>
        <taxon>Metazoa</taxon>
        <taxon>Ecdysozoa</taxon>
        <taxon>Arthropoda</taxon>
        <taxon>Hexapoda</taxon>
        <taxon>Insecta</taxon>
        <taxon>Pterygota</taxon>
        <taxon>Neoptera</taxon>
        <taxon>Polyneoptera</taxon>
        <taxon>Dictyoptera</taxon>
        <taxon>Blattodea</taxon>
        <taxon>Blaberoidea</taxon>
        <taxon>Blaberidae</taxon>
        <taxon>Diplopterinae</taxon>
        <taxon>Diploptera</taxon>
    </lineage>
</organism>
<dbReference type="EMBL" id="JASPKZ010001235">
    <property type="protein sequence ID" value="KAJ9598215.1"/>
    <property type="molecule type" value="Genomic_DNA"/>
</dbReference>
<reference evidence="3" key="2">
    <citation type="submission" date="2023-05" db="EMBL/GenBank/DDBJ databases">
        <authorList>
            <person name="Fouks B."/>
        </authorList>
    </citation>
    <scope>NUCLEOTIDE SEQUENCE</scope>
    <source>
        <strain evidence="3">Stay&amp;Tobe</strain>
        <tissue evidence="3">Testes</tissue>
    </source>
</reference>
<dbReference type="InterPro" id="IPR000757">
    <property type="entry name" value="Beta-glucanase-like"/>
</dbReference>
<dbReference type="AlphaFoldDB" id="A0AAD8AGA2"/>
<evidence type="ECO:0000313" key="3">
    <source>
        <dbReference type="EMBL" id="KAJ9598215.1"/>
    </source>
</evidence>
<reference evidence="3" key="1">
    <citation type="journal article" date="2023" name="IScience">
        <title>Live-bearing cockroach genome reveals convergent evolutionary mechanisms linked to viviparity in insects and beyond.</title>
        <authorList>
            <person name="Fouks B."/>
            <person name="Harrison M.C."/>
            <person name="Mikhailova A.A."/>
            <person name="Marchal E."/>
            <person name="English S."/>
            <person name="Carruthers M."/>
            <person name="Jennings E.C."/>
            <person name="Chiamaka E.L."/>
            <person name="Frigard R.A."/>
            <person name="Pippel M."/>
            <person name="Attardo G.M."/>
            <person name="Benoit J.B."/>
            <person name="Bornberg-Bauer E."/>
            <person name="Tobe S.S."/>
        </authorList>
    </citation>
    <scope>NUCLEOTIDE SEQUENCE</scope>
    <source>
        <strain evidence="3">Stay&amp;Tobe</strain>
    </source>
</reference>
<dbReference type="GO" id="GO:0005975">
    <property type="term" value="P:carbohydrate metabolic process"/>
    <property type="evidence" value="ECO:0007669"/>
    <property type="project" value="InterPro"/>
</dbReference>
<dbReference type="PANTHER" id="PTHR10963:SF55">
    <property type="entry name" value="GLYCOSIDE HYDROLASE FAMILY 16 PROTEIN"/>
    <property type="match status" value="1"/>
</dbReference>
<name>A0AAD8AGA2_DIPPU</name>
<protein>
    <recommendedName>
        <fullName evidence="2">GH16 domain-containing protein</fullName>
    </recommendedName>
</protein>
<comment type="caution">
    <text evidence="3">The sequence shown here is derived from an EMBL/GenBank/DDBJ whole genome shotgun (WGS) entry which is preliminary data.</text>
</comment>
<gene>
    <name evidence="3" type="ORF">L9F63_011098</name>
</gene>
<sequence length="351" mass="40453">MERSNQEFQYYRNNRKNSYVRDGILYIKPTLVADEKGEDFLYSGTLQDSRCNKDPCASKAGADIVLPIYSARMISNKAFKYGRLEIKARMPRGDWLWPAIWLLPKHNVYGDWPRSGEIDMVETHGNQNYTDKNGVLESTNRFSSTLHFGPDGSHDRYWFARWEKVISKGPDVGKGFHVYGLKWTDHNIQFTLDGNLIGKIDAPEGGFWHLGEYDKDPGGTDIWKDGNSMAPFDNDFVILMNVAVGGTYFPDDYINHPHPRPWDWSSSHPIRDFWEKRNWWQPTWHGEDAAMQVDYVRLYHKHFPMWLITINIFNLADVADMGTLNRYGGKTAAAAMIPDDDDDEIDLNSAA</sequence>
<keyword evidence="4" id="KW-1185">Reference proteome</keyword>
<dbReference type="InterPro" id="IPR013320">
    <property type="entry name" value="ConA-like_dom_sf"/>
</dbReference>
<evidence type="ECO:0000256" key="1">
    <source>
        <dbReference type="ARBA" id="ARBA00006865"/>
    </source>
</evidence>
<dbReference type="Proteomes" id="UP001233999">
    <property type="component" value="Unassembled WGS sequence"/>
</dbReference>